<organism evidence="2 3">
    <name type="scientific">Sulfobacillus benefaciens</name>
    <dbReference type="NCBI Taxonomy" id="453960"/>
    <lineage>
        <taxon>Bacteria</taxon>
        <taxon>Bacillati</taxon>
        <taxon>Bacillota</taxon>
        <taxon>Clostridia</taxon>
        <taxon>Eubacteriales</taxon>
        <taxon>Clostridiales Family XVII. Incertae Sedis</taxon>
        <taxon>Sulfobacillus</taxon>
    </lineage>
</organism>
<sequence>MNGTKNRHKQNSTPARHLRRAGQVTPNDNIRHFQSATVLGARDPADAQFGDTTHNVTLNAIGAVPPYNPYPDPSTNIYNGFSPIGIVGPWWSGAGIWNSKNHLLAMVEGGDSATNELYGFNGQDIINFCSEYGINYSESSRT</sequence>
<evidence type="ECO:0000313" key="2">
    <source>
        <dbReference type="EMBL" id="PSR22757.1"/>
    </source>
</evidence>
<evidence type="ECO:0000313" key="3">
    <source>
        <dbReference type="Proteomes" id="UP000242699"/>
    </source>
</evidence>
<dbReference type="Proteomes" id="UP000242699">
    <property type="component" value="Unassembled WGS sequence"/>
</dbReference>
<protein>
    <submittedName>
        <fullName evidence="2">Uncharacterized protein</fullName>
    </submittedName>
</protein>
<gene>
    <name evidence="2" type="ORF">C7B43_20575</name>
</gene>
<name>A0A2T2WKK4_9FIRM</name>
<dbReference type="AlphaFoldDB" id="A0A2T2WKK4"/>
<accession>A0A2T2WKK4</accession>
<evidence type="ECO:0000256" key="1">
    <source>
        <dbReference type="SAM" id="MobiDB-lite"/>
    </source>
</evidence>
<reference evidence="2 3" key="1">
    <citation type="journal article" date="2014" name="BMC Genomics">
        <title>Comparison of environmental and isolate Sulfobacillus genomes reveals diverse carbon, sulfur, nitrogen, and hydrogen metabolisms.</title>
        <authorList>
            <person name="Justice N.B."/>
            <person name="Norman A."/>
            <person name="Brown C.T."/>
            <person name="Singh A."/>
            <person name="Thomas B.C."/>
            <person name="Banfield J.F."/>
        </authorList>
    </citation>
    <scope>NUCLEOTIDE SEQUENCE [LARGE SCALE GENOMIC DNA]</scope>
    <source>
        <strain evidence="2">AMDSBA1</strain>
    </source>
</reference>
<feature type="region of interest" description="Disordered" evidence="1">
    <location>
        <begin position="1"/>
        <end position="27"/>
    </location>
</feature>
<proteinExistence type="predicted"/>
<comment type="caution">
    <text evidence="2">The sequence shown here is derived from an EMBL/GenBank/DDBJ whole genome shotgun (WGS) entry which is preliminary data.</text>
</comment>
<feature type="compositionally biased region" description="Basic residues" evidence="1">
    <location>
        <begin position="1"/>
        <end position="20"/>
    </location>
</feature>
<dbReference type="EMBL" id="PXYT01000104">
    <property type="protein sequence ID" value="PSR22757.1"/>
    <property type="molecule type" value="Genomic_DNA"/>
</dbReference>